<dbReference type="InterPro" id="IPR036291">
    <property type="entry name" value="NAD(P)-bd_dom_sf"/>
</dbReference>
<gene>
    <name evidence="1" type="ORF">PBRA_000420</name>
</gene>
<dbReference type="OrthoDB" id="191139at2759"/>
<dbReference type="AlphaFoldDB" id="A0A0G4IHH9"/>
<dbReference type="GO" id="GO:0005737">
    <property type="term" value="C:cytoplasm"/>
    <property type="evidence" value="ECO:0007669"/>
    <property type="project" value="TreeGrafter"/>
</dbReference>
<evidence type="ECO:0008006" key="3">
    <source>
        <dbReference type="Google" id="ProtNLM"/>
    </source>
</evidence>
<dbReference type="PANTHER" id="PTHR43544:SF2">
    <property type="entry name" value="OXIDOREDUCTASE"/>
    <property type="match status" value="1"/>
</dbReference>
<dbReference type="Gene3D" id="3.40.50.720">
    <property type="entry name" value="NAD(P)-binding Rossmann-like Domain"/>
    <property type="match status" value="2"/>
</dbReference>
<dbReference type="SUPFAM" id="SSF51735">
    <property type="entry name" value="NAD(P)-binding Rossmann-fold domains"/>
    <property type="match status" value="1"/>
</dbReference>
<proteinExistence type="predicted"/>
<sequence length="546" mass="61866">MAASPGDAALDRLLQRVQESVPEVHACSDLEDDADCAASAQITDEQVAAFEETLDALLQVNLRSKRFRGVRSRIHKLYAAVTAGKLEHERRNLLECRRRQLKKLDVEYSAKRRIRAQRFQALSQLENASRRLICAASDGTSNNVSVETDDAGTIADEEERPLFHHRGCYICKRRFVDLHHFYDQLCPSCAALNWSKRMARTDLSGKVFLVTGARIKIGFECCKRLLECGATVLATTRFPMDCAKRFSSLPEFDDYQSRLHIYGIDLRDLNATIRLTERIKGEYSRLDGIVNNAAQTVRRPPAFYRHMMATESDPRTFLSEAAMSTVRGDDTLRIAGAPQDGGFRPSTPMSAVLSQVALLDDDLSLDQYFPQHQFDVNNQQLDLRPKNSWTLLCHEVSPVELVEVFAVNVLSPFILNSRLKPLLLQKDRPDDMKFIVNVSAMEGKFYRFKGPEHVHTNMAKAALNMLTRTSAIDFARDRIYMNSVDTGWINDENPFEKCVANAERNWATPIDEVDAMARVLDPIINGFANGVVPFGKFFKDFNETEW</sequence>
<name>A0A0G4IHH9_PLABS</name>
<dbReference type="Pfam" id="PF13561">
    <property type="entry name" value="adh_short_C2"/>
    <property type="match status" value="1"/>
</dbReference>
<evidence type="ECO:0000313" key="1">
    <source>
        <dbReference type="EMBL" id="CEO94634.1"/>
    </source>
</evidence>
<dbReference type="PANTHER" id="PTHR43544">
    <property type="entry name" value="SHORT-CHAIN DEHYDROGENASE/REDUCTASE"/>
    <property type="match status" value="1"/>
</dbReference>
<keyword evidence="2" id="KW-1185">Reference proteome</keyword>
<dbReference type="InterPro" id="IPR002347">
    <property type="entry name" value="SDR_fam"/>
</dbReference>
<dbReference type="GO" id="GO:0016491">
    <property type="term" value="F:oxidoreductase activity"/>
    <property type="evidence" value="ECO:0007669"/>
    <property type="project" value="TreeGrafter"/>
</dbReference>
<dbReference type="InterPro" id="IPR051468">
    <property type="entry name" value="Fungal_SecMetab_SDRs"/>
</dbReference>
<dbReference type="STRING" id="37360.A0A0G4IHH9"/>
<evidence type="ECO:0000313" key="2">
    <source>
        <dbReference type="Proteomes" id="UP000039324"/>
    </source>
</evidence>
<dbReference type="Pfam" id="PF00106">
    <property type="entry name" value="adh_short"/>
    <property type="match status" value="1"/>
</dbReference>
<dbReference type="Proteomes" id="UP000039324">
    <property type="component" value="Unassembled WGS sequence"/>
</dbReference>
<dbReference type="CDD" id="cd05233">
    <property type="entry name" value="SDR_c"/>
    <property type="match status" value="1"/>
</dbReference>
<organism evidence="1 2">
    <name type="scientific">Plasmodiophora brassicae</name>
    <name type="common">Clubroot disease agent</name>
    <dbReference type="NCBI Taxonomy" id="37360"/>
    <lineage>
        <taxon>Eukaryota</taxon>
        <taxon>Sar</taxon>
        <taxon>Rhizaria</taxon>
        <taxon>Endomyxa</taxon>
        <taxon>Phytomyxea</taxon>
        <taxon>Plasmodiophorida</taxon>
        <taxon>Plasmodiophoridae</taxon>
        <taxon>Plasmodiophora</taxon>
    </lineage>
</organism>
<dbReference type="EMBL" id="CDSF01000001">
    <property type="protein sequence ID" value="CEO94634.1"/>
    <property type="molecule type" value="Genomic_DNA"/>
</dbReference>
<reference evidence="1 2" key="1">
    <citation type="submission" date="2015-02" db="EMBL/GenBank/DDBJ databases">
        <authorList>
            <person name="Chooi Y.-H."/>
        </authorList>
    </citation>
    <scope>NUCLEOTIDE SEQUENCE [LARGE SCALE GENOMIC DNA]</scope>
    <source>
        <strain evidence="1">E3</strain>
    </source>
</reference>
<protein>
    <recommendedName>
        <fullName evidence="3">Oxidoreductase</fullName>
    </recommendedName>
</protein>
<dbReference type="OMA" id="CFLKDYA"/>
<accession>A0A0G4IHH9</accession>